<dbReference type="OrthoDB" id="5978043at2759"/>
<dbReference type="InterPro" id="IPR050951">
    <property type="entry name" value="Retrovirus_Pol_polyprotein"/>
</dbReference>
<comment type="caution">
    <text evidence="2">The sequence shown here is derived from an EMBL/GenBank/DDBJ whole genome shotgun (WGS) entry which is preliminary data.</text>
</comment>
<dbReference type="Proteomes" id="UP000792457">
    <property type="component" value="Unassembled WGS sequence"/>
</dbReference>
<feature type="region of interest" description="Disordered" evidence="1">
    <location>
        <begin position="270"/>
        <end position="299"/>
    </location>
</feature>
<feature type="compositionally biased region" description="Low complexity" evidence="1">
    <location>
        <begin position="283"/>
        <end position="299"/>
    </location>
</feature>
<gene>
    <name evidence="2" type="ORF">J437_LFUL006258</name>
</gene>
<dbReference type="AlphaFoldDB" id="A0A8K0P242"/>
<dbReference type="PANTHER" id="PTHR37984:SF13">
    <property type="entry name" value="RIBONUCLEASE H"/>
    <property type="match status" value="1"/>
</dbReference>
<organism evidence="2 3">
    <name type="scientific">Ladona fulva</name>
    <name type="common">Scarce chaser dragonfly</name>
    <name type="synonym">Libellula fulva</name>
    <dbReference type="NCBI Taxonomy" id="123851"/>
    <lineage>
        <taxon>Eukaryota</taxon>
        <taxon>Metazoa</taxon>
        <taxon>Ecdysozoa</taxon>
        <taxon>Arthropoda</taxon>
        <taxon>Hexapoda</taxon>
        <taxon>Insecta</taxon>
        <taxon>Pterygota</taxon>
        <taxon>Palaeoptera</taxon>
        <taxon>Odonata</taxon>
        <taxon>Epiprocta</taxon>
        <taxon>Anisoptera</taxon>
        <taxon>Libelluloidea</taxon>
        <taxon>Libellulidae</taxon>
        <taxon>Ladona</taxon>
    </lineage>
</organism>
<evidence type="ECO:0000313" key="3">
    <source>
        <dbReference type="Proteomes" id="UP000792457"/>
    </source>
</evidence>
<name>A0A8K0P242_LADFU</name>
<proteinExistence type="predicted"/>
<dbReference type="PANTHER" id="PTHR37984">
    <property type="entry name" value="PROTEIN CBG26694"/>
    <property type="match status" value="1"/>
</dbReference>
<keyword evidence="3" id="KW-1185">Reference proteome</keyword>
<evidence type="ECO:0000256" key="1">
    <source>
        <dbReference type="SAM" id="MobiDB-lite"/>
    </source>
</evidence>
<evidence type="ECO:0000313" key="2">
    <source>
        <dbReference type="EMBL" id="KAG8228289.1"/>
    </source>
</evidence>
<accession>A0A8K0P242</accession>
<sequence length="299" mass="34968">MLNRSCYLHTSVQSIWRWYEFFSTQTRMEFNAAIHQDGESFTQWANRLRNLIRSCDYGNALDEQLRDRFAAGIRHAKVQMELRQKWPDGRKHDTGNTKVRFQEILQQATAKDPVLSKIKRFVDLGWPMQNDNVELKPYFEHREEISVECGIILWGNRMVIQTAQQRLITPHATTGKAPAELFLGRRLPTWLDRLKPDPRNKMEIKVWKQKVYHDANVRAHSSRQGDEVWVINKSKPGWHPDVVERRTGKLSYEVLSSGQIRRKHADQICSRSAATDDKPTPTVVNQQQEVKVQESQLPE</sequence>
<reference evidence="2" key="1">
    <citation type="submission" date="2013-04" db="EMBL/GenBank/DDBJ databases">
        <authorList>
            <person name="Qu J."/>
            <person name="Murali S.C."/>
            <person name="Bandaranaike D."/>
            <person name="Bellair M."/>
            <person name="Blankenburg K."/>
            <person name="Chao H."/>
            <person name="Dinh H."/>
            <person name="Doddapaneni H."/>
            <person name="Downs B."/>
            <person name="Dugan-Rocha S."/>
            <person name="Elkadiri S."/>
            <person name="Gnanaolivu R.D."/>
            <person name="Hernandez B."/>
            <person name="Javaid M."/>
            <person name="Jayaseelan J.C."/>
            <person name="Lee S."/>
            <person name="Li M."/>
            <person name="Ming W."/>
            <person name="Munidasa M."/>
            <person name="Muniz J."/>
            <person name="Nguyen L."/>
            <person name="Ongeri F."/>
            <person name="Osuji N."/>
            <person name="Pu L.-L."/>
            <person name="Puazo M."/>
            <person name="Qu C."/>
            <person name="Quiroz J."/>
            <person name="Raj R."/>
            <person name="Weissenberger G."/>
            <person name="Xin Y."/>
            <person name="Zou X."/>
            <person name="Han Y."/>
            <person name="Richards S."/>
            <person name="Worley K."/>
            <person name="Muzny D."/>
            <person name="Gibbs R."/>
        </authorList>
    </citation>
    <scope>NUCLEOTIDE SEQUENCE</scope>
    <source>
        <strain evidence="2">Sampled in the wild</strain>
    </source>
</reference>
<reference evidence="2" key="2">
    <citation type="submission" date="2017-10" db="EMBL/GenBank/DDBJ databases">
        <title>Ladona fulva Genome sequencing and assembly.</title>
        <authorList>
            <person name="Murali S."/>
            <person name="Richards S."/>
            <person name="Bandaranaike D."/>
            <person name="Bellair M."/>
            <person name="Blankenburg K."/>
            <person name="Chao H."/>
            <person name="Dinh H."/>
            <person name="Doddapaneni H."/>
            <person name="Dugan-Rocha S."/>
            <person name="Elkadiri S."/>
            <person name="Gnanaolivu R."/>
            <person name="Hernandez B."/>
            <person name="Skinner E."/>
            <person name="Javaid M."/>
            <person name="Lee S."/>
            <person name="Li M."/>
            <person name="Ming W."/>
            <person name="Munidasa M."/>
            <person name="Muniz J."/>
            <person name="Nguyen L."/>
            <person name="Hughes D."/>
            <person name="Osuji N."/>
            <person name="Pu L.-L."/>
            <person name="Puazo M."/>
            <person name="Qu C."/>
            <person name="Quiroz J."/>
            <person name="Raj R."/>
            <person name="Weissenberger G."/>
            <person name="Xin Y."/>
            <person name="Zou X."/>
            <person name="Han Y."/>
            <person name="Worley K."/>
            <person name="Muzny D."/>
            <person name="Gibbs R."/>
        </authorList>
    </citation>
    <scope>NUCLEOTIDE SEQUENCE</scope>
    <source>
        <strain evidence="2">Sampled in the wild</strain>
    </source>
</reference>
<protein>
    <submittedName>
        <fullName evidence="2">Uncharacterized protein</fullName>
    </submittedName>
</protein>
<dbReference type="EMBL" id="KZ308365">
    <property type="protein sequence ID" value="KAG8228289.1"/>
    <property type="molecule type" value="Genomic_DNA"/>
</dbReference>